<dbReference type="SUPFAM" id="SSF57959">
    <property type="entry name" value="Leucine zipper domain"/>
    <property type="match status" value="1"/>
</dbReference>
<feature type="repeat" description="ANK" evidence="3">
    <location>
        <begin position="229"/>
        <end position="261"/>
    </location>
</feature>
<organism evidence="4 5">
    <name type="scientific">Epicoccum nigrum</name>
    <name type="common">Soil fungus</name>
    <name type="synonym">Epicoccum purpurascens</name>
    <dbReference type="NCBI Taxonomy" id="105696"/>
    <lineage>
        <taxon>Eukaryota</taxon>
        <taxon>Fungi</taxon>
        <taxon>Dikarya</taxon>
        <taxon>Ascomycota</taxon>
        <taxon>Pezizomycotina</taxon>
        <taxon>Dothideomycetes</taxon>
        <taxon>Pleosporomycetidae</taxon>
        <taxon>Pleosporales</taxon>
        <taxon>Pleosporineae</taxon>
        <taxon>Didymellaceae</taxon>
        <taxon>Epicoccum</taxon>
    </lineage>
</organism>
<evidence type="ECO:0000256" key="3">
    <source>
        <dbReference type="PROSITE-ProRule" id="PRU00023"/>
    </source>
</evidence>
<keyword evidence="5" id="KW-1185">Reference proteome</keyword>
<sequence>MNIMIGPRTLRSMSCISHEVFSKPRSCVSIGMANQAEKRKAQNRVAQAKYRNNLRSKLERLQTQNDLLLKFIEAEGLTLPPNLRLLVNQNETYSVPSPTCQIYDGNQSAGSPPNYGQSAAIDAFDYDFASWSGIVHDGDHNASATVPLVSIPTPEEHTIETDLHDLAGLHDLDQLSGTTGENQLAGKLPDRCTLPFSSQLKNTMGTERIHEKRNDETIGSQSRSGSVNHSHDLLHLAVENGQAVCIEILLDKGFSADAKSPAGRTPLMIAAMTNQDAAAEVLLKRGADVMIQDETGSTALQLAVVNGSTKVLQILLTQ</sequence>
<dbReference type="PANTHER" id="PTHR24198">
    <property type="entry name" value="ANKYRIN REPEAT AND PROTEIN KINASE DOMAIN-CONTAINING PROTEIN"/>
    <property type="match status" value="1"/>
</dbReference>
<dbReference type="AlphaFoldDB" id="A0A1Y2M5Y9"/>
<dbReference type="GO" id="GO:0003700">
    <property type="term" value="F:DNA-binding transcription factor activity"/>
    <property type="evidence" value="ECO:0007669"/>
    <property type="project" value="InterPro"/>
</dbReference>
<feature type="repeat" description="ANK" evidence="3">
    <location>
        <begin position="295"/>
        <end position="318"/>
    </location>
</feature>
<evidence type="ECO:0000313" key="5">
    <source>
        <dbReference type="Proteomes" id="UP000193240"/>
    </source>
</evidence>
<reference evidence="4 5" key="1">
    <citation type="journal article" date="2017" name="Genome Announc.">
        <title>Genome sequence of the saprophytic ascomycete Epicoccum nigrum ICMP 19927 strain isolated from New Zealand.</title>
        <authorList>
            <person name="Fokin M."/>
            <person name="Fleetwood D."/>
            <person name="Weir B.S."/>
            <person name="Villas-Boas S.G."/>
        </authorList>
    </citation>
    <scope>NUCLEOTIDE SEQUENCE [LARGE SCALE GENOMIC DNA]</scope>
    <source>
        <strain evidence="4 5">ICMP 19927</strain>
    </source>
</reference>
<dbReference type="EMBL" id="KZ107840">
    <property type="protein sequence ID" value="OSS51461.1"/>
    <property type="molecule type" value="Genomic_DNA"/>
</dbReference>
<feature type="repeat" description="ANK" evidence="3">
    <location>
        <begin position="262"/>
        <end position="294"/>
    </location>
</feature>
<accession>A0A1Y2M5Y9</accession>
<evidence type="ECO:0000256" key="1">
    <source>
        <dbReference type="ARBA" id="ARBA00022737"/>
    </source>
</evidence>
<dbReference type="STRING" id="105696.A0A1Y2M5Y9"/>
<dbReference type="Gene3D" id="1.25.40.20">
    <property type="entry name" value="Ankyrin repeat-containing domain"/>
    <property type="match status" value="1"/>
</dbReference>
<dbReference type="InterPro" id="IPR046347">
    <property type="entry name" value="bZIP_sf"/>
</dbReference>
<evidence type="ECO:0000313" key="4">
    <source>
        <dbReference type="EMBL" id="OSS51461.1"/>
    </source>
</evidence>
<evidence type="ECO:0000256" key="2">
    <source>
        <dbReference type="ARBA" id="ARBA00023043"/>
    </source>
</evidence>
<dbReference type="PANTHER" id="PTHR24198:SF165">
    <property type="entry name" value="ANKYRIN REPEAT-CONTAINING PROTEIN-RELATED"/>
    <property type="match status" value="1"/>
</dbReference>
<protein>
    <submittedName>
        <fullName evidence="4">Uncharacterized protein</fullName>
    </submittedName>
</protein>
<keyword evidence="1" id="KW-0677">Repeat</keyword>
<proteinExistence type="predicted"/>
<dbReference type="InterPro" id="IPR036770">
    <property type="entry name" value="Ankyrin_rpt-contain_sf"/>
</dbReference>
<dbReference type="Proteomes" id="UP000193240">
    <property type="component" value="Unassembled WGS sequence"/>
</dbReference>
<dbReference type="CDD" id="cd14688">
    <property type="entry name" value="bZIP_YAP"/>
    <property type="match status" value="1"/>
</dbReference>
<dbReference type="PROSITE" id="PS50088">
    <property type="entry name" value="ANK_REPEAT"/>
    <property type="match status" value="3"/>
</dbReference>
<name>A0A1Y2M5Y9_EPING</name>
<keyword evidence="2 3" id="KW-0040">ANK repeat</keyword>
<dbReference type="SUPFAM" id="SSF48403">
    <property type="entry name" value="Ankyrin repeat"/>
    <property type="match status" value="1"/>
</dbReference>
<dbReference type="SMART" id="SM00248">
    <property type="entry name" value="ANK"/>
    <property type="match status" value="2"/>
</dbReference>
<dbReference type="Pfam" id="PF12796">
    <property type="entry name" value="Ank_2"/>
    <property type="match status" value="1"/>
</dbReference>
<gene>
    <name evidence="4" type="ORF">B5807_04028</name>
</gene>
<dbReference type="InParanoid" id="A0A1Y2M5Y9"/>
<dbReference type="InterPro" id="IPR002110">
    <property type="entry name" value="Ankyrin_rpt"/>
</dbReference>
<dbReference type="PROSITE" id="PS50297">
    <property type="entry name" value="ANK_REP_REGION"/>
    <property type="match status" value="2"/>
</dbReference>